<reference evidence="15" key="2">
    <citation type="submission" date="2025-08" db="UniProtKB">
        <authorList>
            <consortium name="RefSeq"/>
        </authorList>
    </citation>
    <scope>IDENTIFICATION</scope>
    <source>
        <tissue evidence="15">Blood</tissue>
    </source>
</reference>
<dbReference type="InterPro" id="IPR003961">
    <property type="entry name" value="FN3_dom"/>
</dbReference>
<dbReference type="CTD" id="3595"/>
<dbReference type="OrthoDB" id="10005435at2759"/>
<keyword evidence="7" id="KW-0472">Membrane</keyword>
<dbReference type="KEGG" id="ipu:108271892"/>
<dbReference type="Gene3D" id="2.60.40.10">
    <property type="entry name" value="Immunoglobulins"/>
    <property type="match status" value="5"/>
</dbReference>
<dbReference type="STRING" id="7998.ENSIPUP00000007657"/>
<keyword evidence="6" id="KW-1133">Transmembrane helix</keyword>
<evidence type="ECO:0000256" key="10">
    <source>
        <dbReference type="ARBA" id="ARBA00023180"/>
    </source>
</evidence>
<dbReference type="Proteomes" id="UP000221080">
    <property type="component" value="Chromosome 11"/>
</dbReference>
<evidence type="ECO:0000256" key="2">
    <source>
        <dbReference type="ARBA" id="ARBA00008921"/>
    </source>
</evidence>
<protein>
    <submittedName>
        <fullName evidence="15">Interleukin-12 receptor subunit beta-2</fullName>
    </submittedName>
</protein>
<feature type="compositionally biased region" description="Acidic residues" evidence="11">
    <location>
        <begin position="740"/>
        <end position="754"/>
    </location>
</feature>
<dbReference type="InterPro" id="IPR036116">
    <property type="entry name" value="FN3_sf"/>
</dbReference>
<keyword evidence="9 15" id="KW-0675">Receptor</keyword>
<feature type="chain" id="PRO_5013311185" evidence="12">
    <location>
        <begin position="24"/>
        <end position="793"/>
    </location>
</feature>
<evidence type="ECO:0000256" key="9">
    <source>
        <dbReference type="ARBA" id="ARBA00023170"/>
    </source>
</evidence>
<evidence type="ECO:0000256" key="5">
    <source>
        <dbReference type="ARBA" id="ARBA00022737"/>
    </source>
</evidence>
<keyword evidence="5" id="KW-0677">Repeat</keyword>
<dbReference type="CDD" id="cd00063">
    <property type="entry name" value="FN3"/>
    <property type="match status" value="2"/>
</dbReference>
<accession>A0A2D0RXS7</accession>
<keyword evidence="14" id="KW-1185">Reference proteome</keyword>
<comment type="similarity">
    <text evidence="2">Belongs to the type I cytokine receptor family. Type 2 subfamily.</text>
</comment>
<dbReference type="GO" id="GO:0005886">
    <property type="term" value="C:plasma membrane"/>
    <property type="evidence" value="ECO:0007669"/>
    <property type="project" value="UniProtKB-ARBA"/>
</dbReference>
<feature type="region of interest" description="Disordered" evidence="11">
    <location>
        <begin position="648"/>
        <end position="698"/>
    </location>
</feature>
<evidence type="ECO:0000259" key="13">
    <source>
        <dbReference type="PROSITE" id="PS50853"/>
    </source>
</evidence>
<evidence type="ECO:0000256" key="8">
    <source>
        <dbReference type="ARBA" id="ARBA00023157"/>
    </source>
</evidence>
<evidence type="ECO:0000256" key="12">
    <source>
        <dbReference type="SAM" id="SignalP"/>
    </source>
</evidence>
<evidence type="ECO:0000256" key="1">
    <source>
        <dbReference type="ARBA" id="ARBA00004479"/>
    </source>
</evidence>
<reference evidence="14" key="1">
    <citation type="journal article" date="2016" name="Nat. Commun.">
        <title>The channel catfish genome sequence provides insights into the evolution of scale formation in teleosts.</title>
        <authorList>
            <person name="Liu Z."/>
            <person name="Liu S."/>
            <person name="Yao J."/>
            <person name="Bao L."/>
            <person name="Zhang J."/>
            <person name="Li Y."/>
            <person name="Jiang C."/>
            <person name="Sun L."/>
            <person name="Wang R."/>
            <person name="Zhang Y."/>
            <person name="Zhou T."/>
            <person name="Zeng Q."/>
            <person name="Fu Q."/>
            <person name="Gao S."/>
            <person name="Li N."/>
            <person name="Koren S."/>
            <person name="Jiang Y."/>
            <person name="Zimin A."/>
            <person name="Xu P."/>
            <person name="Phillippy A.M."/>
            <person name="Geng X."/>
            <person name="Song L."/>
            <person name="Sun F."/>
            <person name="Li C."/>
            <person name="Wang X."/>
            <person name="Chen A."/>
            <person name="Jin Y."/>
            <person name="Yuan Z."/>
            <person name="Yang Y."/>
            <person name="Tan S."/>
            <person name="Peatman E."/>
            <person name="Lu J."/>
            <person name="Qin Z."/>
            <person name="Dunham R."/>
            <person name="Li Z."/>
            <person name="Sonstegard T."/>
            <person name="Feng J."/>
            <person name="Danzmann R.G."/>
            <person name="Schroeder S."/>
            <person name="Scheffler B."/>
            <person name="Duke M.V."/>
            <person name="Ballard L."/>
            <person name="Kucuktas H."/>
            <person name="Kaltenboeck L."/>
            <person name="Liu H."/>
            <person name="Armbruster J."/>
            <person name="Xie Y."/>
            <person name="Kirby M.L."/>
            <person name="Tian Y."/>
            <person name="Flanagan M.E."/>
            <person name="Mu W."/>
            <person name="Waldbieser G.C."/>
        </authorList>
    </citation>
    <scope>NUCLEOTIDE SEQUENCE [LARGE SCALE GENOMIC DNA]</scope>
    <source>
        <strain evidence="14">SDA103</strain>
    </source>
</reference>
<dbReference type="Pfam" id="PF00041">
    <property type="entry name" value="fn3"/>
    <property type="match status" value="1"/>
</dbReference>
<evidence type="ECO:0000256" key="6">
    <source>
        <dbReference type="ARBA" id="ARBA00022989"/>
    </source>
</evidence>
<evidence type="ECO:0000313" key="15">
    <source>
        <dbReference type="RefSeq" id="XP_017335304.1"/>
    </source>
</evidence>
<dbReference type="InterPro" id="IPR052672">
    <property type="entry name" value="Type1_Cytokine_Rcpt_Type2"/>
</dbReference>
<evidence type="ECO:0000313" key="14">
    <source>
        <dbReference type="Proteomes" id="UP000221080"/>
    </source>
</evidence>
<comment type="subcellular location">
    <subcellularLocation>
        <location evidence="1">Membrane</location>
        <topology evidence="1">Single-pass type I membrane protein</topology>
    </subcellularLocation>
</comment>
<keyword evidence="10" id="KW-0325">Glycoprotein</keyword>
<feature type="region of interest" description="Disordered" evidence="11">
    <location>
        <begin position="734"/>
        <end position="757"/>
    </location>
</feature>
<dbReference type="PROSITE" id="PS50853">
    <property type="entry name" value="FN3"/>
    <property type="match status" value="2"/>
</dbReference>
<feature type="compositionally biased region" description="Low complexity" evidence="11">
    <location>
        <begin position="712"/>
        <end position="725"/>
    </location>
</feature>
<proteinExistence type="inferred from homology"/>
<feature type="domain" description="Fibronectin type-III" evidence="13">
    <location>
        <begin position="481"/>
        <end position="576"/>
    </location>
</feature>
<dbReference type="GeneID" id="108271892"/>
<dbReference type="PANTHER" id="PTHR48423">
    <property type="entry name" value="INTERLEUKIN-27 RECEPTOR SUBUNIT ALPHA"/>
    <property type="match status" value="1"/>
</dbReference>
<dbReference type="OMA" id="KWAKECT"/>
<feature type="domain" description="Fibronectin type-III" evidence="13">
    <location>
        <begin position="201"/>
        <end position="294"/>
    </location>
</feature>
<sequence>MFPEGNVWTTFMFLLLLATGAPAEKICSVLSNHEVHMGSSFHIYCIFKKECSRLIYQDEVLLNYSSLNSTVVIMRIVNLTRTTTFTCKCRNEPEPCGTDIVPGYPPAVPQNLTCIQEGEFGKVNCTWKTGWETHVKTTSHLWVQGASPVRYGSVAVHDGARSALFPVSGTQSDFSVWVHANNSLGSANSTLLIFSLHEIVKPLSPKITKVECFSRQCQLYPDNTQNIQLVEIRYEEQQDSWNTVSFNNTPSTRNWTITSLNPYHTYTFEVRWKLGPTRGLWSEWTRIKNKTDEEAPVTMLDAWYIEEPSQTGSRSFQIFWRELDKSEARGKIQQYIVTVIEKGTRNTTALLGNKINVSCFPCNVSISAMNSKGQSPPRLIQLKPIALLPYKVSHTRVNNRTVALTWPTPGSADAVTEFLIEWFPVGRKHSPQWTRVERHLNTAYITGLQPAECYEGAVVYLHSSGAKKAIFNRISTWQTAPQQSPVPSVVVKSESVEVKWSEIPPNKRGGCLDHYTIYLKDSASKIQNYSVSYNQREFTISGLMLGHKYTLWVSAWTTAGESPVEHEHLFKHTRETLDTKPLAQLIPVGSAVFLTCLCLLCLCQFSSVHRRISRCCHCLMPSIVPDPANSKWAKECTREKGEMKLQLHLSESSMSEEEPNTVEVEEFPQEKLPEDEPVSTEETLHPVNPPDESTPYQHNITSSYLKSFSNESSSSDATQASRSTDITVDYISTHGVMSGGEDDDNDDDGDEEHEAFDFFPCPKSPFLEPLISIGGKLTLDSVKIDCSDFLDCA</sequence>
<dbReference type="GO" id="GO:0004896">
    <property type="term" value="F:cytokine receptor activity"/>
    <property type="evidence" value="ECO:0007669"/>
    <property type="project" value="InterPro"/>
</dbReference>
<gene>
    <name evidence="15" type="primary">il12rb2</name>
</gene>
<dbReference type="PANTHER" id="PTHR48423:SF1">
    <property type="entry name" value="INTERLEUKIN-27 RECEPTOR SUBUNIT ALPHA"/>
    <property type="match status" value="1"/>
</dbReference>
<keyword evidence="4 12" id="KW-0732">Signal</keyword>
<keyword evidence="3" id="KW-0812">Transmembrane</keyword>
<evidence type="ECO:0000256" key="11">
    <source>
        <dbReference type="SAM" id="MobiDB-lite"/>
    </source>
</evidence>
<organism evidence="14 15">
    <name type="scientific">Ictalurus punctatus</name>
    <name type="common">Channel catfish</name>
    <name type="synonym">Silurus punctatus</name>
    <dbReference type="NCBI Taxonomy" id="7998"/>
    <lineage>
        <taxon>Eukaryota</taxon>
        <taxon>Metazoa</taxon>
        <taxon>Chordata</taxon>
        <taxon>Craniata</taxon>
        <taxon>Vertebrata</taxon>
        <taxon>Euteleostomi</taxon>
        <taxon>Actinopterygii</taxon>
        <taxon>Neopterygii</taxon>
        <taxon>Teleostei</taxon>
        <taxon>Ostariophysi</taxon>
        <taxon>Siluriformes</taxon>
        <taxon>Ictaluridae</taxon>
        <taxon>Ictalurus</taxon>
    </lineage>
</organism>
<feature type="signal peptide" evidence="12">
    <location>
        <begin position="1"/>
        <end position="23"/>
    </location>
</feature>
<dbReference type="RefSeq" id="XP_017335304.1">
    <property type="nucleotide sequence ID" value="XM_017479815.3"/>
</dbReference>
<feature type="compositionally biased region" description="Acidic residues" evidence="11">
    <location>
        <begin position="654"/>
        <end position="667"/>
    </location>
</feature>
<evidence type="ECO:0000256" key="4">
    <source>
        <dbReference type="ARBA" id="ARBA00022729"/>
    </source>
</evidence>
<keyword evidence="8" id="KW-1015">Disulfide bond</keyword>
<dbReference type="PROSITE" id="PS01353">
    <property type="entry name" value="HEMATOPO_REC_L_F2"/>
    <property type="match status" value="1"/>
</dbReference>
<dbReference type="SMART" id="SM00060">
    <property type="entry name" value="FN3"/>
    <property type="match status" value="3"/>
</dbReference>
<feature type="region of interest" description="Disordered" evidence="11">
    <location>
        <begin position="707"/>
        <end position="726"/>
    </location>
</feature>
<name>A0A2D0RXS7_ICTPU</name>
<evidence type="ECO:0000256" key="3">
    <source>
        <dbReference type="ARBA" id="ARBA00022692"/>
    </source>
</evidence>
<dbReference type="SUPFAM" id="SSF49265">
    <property type="entry name" value="Fibronectin type III"/>
    <property type="match status" value="3"/>
</dbReference>
<dbReference type="AlphaFoldDB" id="A0A2D0RXS7"/>
<dbReference type="InterPro" id="IPR013783">
    <property type="entry name" value="Ig-like_fold"/>
</dbReference>
<evidence type="ECO:0000256" key="7">
    <source>
        <dbReference type="ARBA" id="ARBA00023136"/>
    </source>
</evidence>
<dbReference type="InterPro" id="IPR003529">
    <property type="entry name" value="Hematopoietin_rcpt_Gp130_CS"/>
</dbReference>